<dbReference type="Gene3D" id="3.40.190.170">
    <property type="entry name" value="Bacterial extracellular solute-binding protein, family 7"/>
    <property type="match status" value="1"/>
</dbReference>
<dbReference type="PROSITE" id="PS51257">
    <property type="entry name" value="PROKAR_LIPOPROTEIN"/>
    <property type="match status" value="1"/>
</dbReference>
<evidence type="ECO:0000256" key="4">
    <source>
        <dbReference type="ARBA" id="ARBA00022729"/>
    </source>
</evidence>
<protein>
    <submittedName>
        <fullName evidence="6">DctP family TRAP transporter solute-binding subunit</fullName>
    </submittedName>
</protein>
<evidence type="ECO:0000256" key="5">
    <source>
        <dbReference type="SAM" id="SignalP"/>
    </source>
</evidence>
<proteinExistence type="inferred from homology"/>
<dbReference type="Proteomes" id="UP000316425">
    <property type="component" value="Unassembled WGS sequence"/>
</dbReference>
<keyword evidence="3" id="KW-0813">Transport</keyword>
<feature type="signal peptide" evidence="5">
    <location>
        <begin position="1"/>
        <end position="19"/>
    </location>
</feature>
<name>A0A556PKY5_9BACI</name>
<evidence type="ECO:0000256" key="1">
    <source>
        <dbReference type="ARBA" id="ARBA00004196"/>
    </source>
</evidence>
<dbReference type="InterPro" id="IPR004682">
    <property type="entry name" value="TRAP_DctP"/>
</dbReference>
<dbReference type="GO" id="GO:0055085">
    <property type="term" value="P:transmembrane transport"/>
    <property type="evidence" value="ECO:0007669"/>
    <property type="project" value="InterPro"/>
</dbReference>
<dbReference type="PIRSF" id="PIRSF006470">
    <property type="entry name" value="DctB"/>
    <property type="match status" value="1"/>
</dbReference>
<dbReference type="InterPro" id="IPR018389">
    <property type="entry name" value="DctP_fam"/>
</dbReference>
<reference evidence="6 7" key="1">
    <citation type="submission" date="2019-07" db="EMBL/GenBank/DDBJ databases">
        <title>Allobacillus sp. nov. SKP isolated from shrimp paste of Euphausiacea.</title>
        <authorList>
            <person name="Kanchanasin P."/>
            <person name="Tanasupawat S."/>
            <person name="Shi W."/>
            <person name="Wu L."/>
            <person name="Ma J."/>
        </authorList>
    </citation>
    <scope>NUCLEOTIDE SEQUENCE [LARGE SCALE GENOMIC DNA]</scope>
    <source>
        <strain evidence="6 7">SKP4-8</strain>
    </source>
</reference>
<dbReference type="OrthoDB" id="9776801at2"/>
<organism evidence="6 7">
    <name type="scientific">Allobacillus salarius</name>
    <dbReference type="NCBI Taxonomy" id="1955272"/>
    <lineage>
        <taxon>Bacteria</taxon>
        <taxon>Bacillati</taxon>
        <taxon>Bacillota</taxon>
        <taxon>Bacilli</taxon>
        <taxon>Bacillales</taxon>
        <taxon>Bacillaceae</taxon>
        <taxon>Allobacillus</taxon>
    </lineage>
</organism>
<dbReference type="PANTHER" id="PTHR33376:SF4">
    <property type="entry name" value="SIALIC ACID-BINDING PERIPLASMIC PROTEIN SIAP"/>
    <property type="match status" value="1"/>
</dbReference>
<gene>
    <name evidence="6" type="ORF">FPQ13_07930</name>
</gene>
<evidence type="ECO:0000256" key="3">
    <source>
        <dbReference type="ARBA" id="ARBA00022448"/>
    </source>
</evidence>
<keyword evidence="7" id="KW-1185">Reference proteome</keyword>
<dbReference type="NCBIfam" id="TIGR00787">
    <property type="entry name" value="dctP"/>
    <property type="match status" value="1"/>
</dbReference>
<dbReference type="Pfam" id="PF03480">
    <property type="entry name" value="DctP"/>
    <property type="match status" value="1"/>
</dbReference>
<evidence type="ECO:0000313" key="7">
    <source>
        <dbReference type="Proteomes" id="UP000316425"/>
    </source>
</evidence>
<evidence type="ECO:0000256" key="2">
    <source>
        <dbReference type="ARBA" id="ARBA00009023"/>
    </source>
</evidence>
<comment type="caution">
    <text evidence="6">The sequence shown here is derived from an EMBL/GenBank/DDBJ whole genome shotgun (WGS) entry which is preliminary data.</text>
</comment>
<dbReference type="AlphaFoldDB" id="A0A556PKY5"/>
<feature type="chain" id="PRO_5039472671" evidence="5">
    <location>
        <begin position="20"/>
        <end position="334"/>
    </location>
</feature>
<sequence>MKKKFLFSASLILLMVTLAACGGSDSEGSGDSGDSQSLKLAHTGSESHQYHLAAEKFKELVEEKTDGEITVEIHPNATLGSEGEAVEQVMDGSIDMTTVAPDSNFSNTVPEMNVFGIPYLFEDRDHAYSTLDGEIGDELLALSEEHNMKGLGWWEIGFRHLTNNKNEVVTPEDAEGLQIRVQPSPVWEEHMKAIGASPTPVDFNELYSALDQGVVDGQENPLPTIDSMKFYEVQKYVSLTGHTYNPAITVMNLDLWNELSEEHQQAIQEATDETTDYHRDLLASKEEEILQMLEDEGVTITEPDREAFKEATSDVKNTVEEVPQDLIEKIENNK</sequence>
<keyword evidence="4 5" id="KW-0732">Signal</keyword>
<dbReference type="GO" id="GO:0030288">
    <property type="term" value="C:outer membrane-bounded periplasmic space"/>
    <property type="evidence" value="ECO:0007669"/>
    <property type="project" value="InterPro"/>
</dbReference>
<dbReference type="EMBL" id="VMHE01000012">
    <property type="protein sequence ID" value="TSJ65047.1"/>
    <property type="molecule type" value="Genomic_DNA"/>
</dbReference>
<dbReference type="PANTHER" id="PTHR33376">
    <property type="match status" value="1"/>
</dbReference>
<dbReference type="RefSeq" id="WP_144088811.1">
    <property type="nucleotide sequence ID" value="NZ_VMHE01000012.1"/>
</dbReference>
<comment type="subcellular location">
    <subcellularLocation>
        <location evidence="1">Cell envelope</location>
    </subcellularLocation>
</comment>
<dbReference type="NCBIfam" id="NF037995">
    <property type="entry name" value="TRAP_S1"/>
    <property type="match status" value="1"/>
</dbReference>
<dbReference type="InterPro" id="IPR038404">
    <property type="entry name" value="TRAP_DctP_sf"/>
</dbReference>
<accession>A0A556PKY5</accession>
<evidence type="ECO:0000313" key="6">
    <source>
        <dbReference type="EMBL" id="TSJ65047.1"/>
    </source>
</evidence>
<comment type="similarity">
    <text evidence="2">Belongs to the bacterial solute-binding protein 7 family.</text>
</comment>
<dbReference type="CDD" id="cd13676">
    <property type="entry name" value="PBP2_TRAP_DctP2_like"/>
    <property type="match status" value="1"/>
</dbReference>